<evidence type="ECO:0000256" key="2">
    <source>
        <dbReference type="SAM" id="Phobius"/>
    </source>
</evidence>
<keyword evidence="2" id="KW-1133">Transmembrane helix</keyword>
<feature type="transmembrane region" description="Helical" evidence="2">
    <location>
        <begin position="35"/>
        <end position="55"/>
    </location>
</feature>
<dbReference type="InterPro" id="IPR018628">
    <property type="entry name" value="Coa3_CC"/>
</dbReference>
<dbReference type="Proteomes" id="UP001383192">
    <property type="component" value="Unassembled WGS sequence"/>
</dbReference>
<proteinExistence type="predicted"/>
<dbReference type="EMBL" id="JAYKXP010000061">
    <property type="protein sequence ID" value="KAK7033573.1"/>
    <property type="molecule type" value="Genomic_DNA"/>
</dbReference>
<feature type="compositionally biased region" description="Basic and acidic residues" evidence="1">
    <location>
        <begin position="65"/>
        <end position="75"/>
    </location>
</feature>
<evidence type="ECO:0000259" key="3">
    <source>
        <dbReference type="Pfam" id="PF09813"/>
    </source>
</evidence>
<comment type="caution">
    <text evidence="4">The sequence shown here is derived from an EMBL/GenBank/DDBJ whole genome shotgun (WGS) entry which is preliminary data.</text>
</comment>
<feature type="region of interest" description="Disordered" evidence="1">
    <location>
        <begin position="65"/>
        <end position="85"/>
    </location>
</feature>
<accession>A0AAW0C3X5</accession>
<name>A0AAW0C3X5_9AGAR</name>
<gene>
    <name evidence="4" type="ORF">VNI00_012797</name>
</gene>
<feature type="domain" description="Cytochrome c oxidase assembly factor 3 mitochondrial coiled-coil" evidence="3">
    <location>
        <begin position="26"/>
        <end position="59"/>
    </location>
</feature>
<evidence type="ECO:0000256" key="1">
    <source>
        <dbReference type="SAM" id="MobiDB-lite"/>
    </source>
</evidence>
<protein>
    <recommendedName>
        <fullName evidence="3">Cytochrome c oxidase assembly factor 3 mitochondrial coiled-coil domain-containing protein</fullName>
    </recommendedName>
</protein>
<keyword evidence="5" id="KW-1185">Reference proteome</keyword>
<keyword evidence="2" id="KW-0472">Membrane</keyword>
<evidence type="ECO:0000313" key="5">
    <source>
        <dbReference type="Proteomes" id="UP001383192"/>
    </source>
</evidence>
<dbReference type="Pfam" id="PF09813">
    <property type="entry name" value="Coa3_cc"/>
    <property type="match status" value="1"/>
</dbReference>
<dbReference type="AlphaFoldDB" id="A0AAW0C3X5"/>
<sequence>MEGKTRNFTEPQNLANIRWPKPKATMQRVRQPFNFIKNALTGAVLGSLAIGVYAYSIRPMNDDTHAHEEDCEGPRTGEASNAPLKGTRDYKSAIRAAAVEKGKEATQKISTAFTNRFEEAGGAVSDSRYPDRSTLSDFDVARSIVDEVVEEADAWLPSRTRSKGLLVDSFLDRRYPWLLDPTRRTLVWGAPPIDDIGPLRD</sequence>
<evidence type="ECO:0000313" key="4">
    <source>
        <dbReference type="EMBL" id="KAK7033573.1"/>
    </source>
</evidence>
<keyword evidence="2" id="KW-0812">Transmembrane</keyword>
<reference evidence="4 5" key="1">
    <citation type="submission" date="2024-01" db="EMBL/GenBank/DDBJ databases">
        <title>A draft genome for a cacao thread blight-causing isolate of Paramarasmius palmivorus.</title>
        <authorList>
            <person name="Baruah I.K."/>
            <person name="Bukari Y."/>
            <person name="Amoako-Attah I."/>
            <person name="Meinhardt L.W."/>
            <person name="Bailey B.A."/>
            <person name="Cohen S.P."/>
        </authorList>
    </citation>
    <scope>NUCLEOTIDE SEQUENCE [LARGE SCALE GENOMIC DNA]</scope>
    <source>
        <strain evidence="4 5">GH-12</strain>
    </source>
</reference>
<organism evidence="4 5">
    <name type="scientific">Paramarasmius palmivorus</name>
    <dbReference type="NCBI Taxonomy" id="297713"/>
    <lineage>
        <taxon>Eukaryota</taxon>
        <taxon>Fungi</taxon>
        <taxon>Dikarya</taxon>
        <taxon>Basidiomycota</taxon>
        <taxon>Agaricomycotina</taxon>
        <taxon>Agaricomycetes</taxon>
        <taxon>Agaricomycetidae</taxon>
        <taxon>Agaricales</taxon>
        <taxon>Marasmiineae</taxon>
        <taxon>Marasmiaceae</taxon>
        <taxon>Paramarasmius</taxon>
    </lineage>
</organism>